<name>A0A2G6KIL3_9BACT</name>
<evidence type="ECO:0000313" key="3">
    <source>
        <dbReference type="EMBL" id="PIE35497.1"/>
    </source>
</evidence>
<gene>
    <name evidence="3" type="ORF">CSA56_03900</name>
</gene>
<dbReference type="SUPFAM" id="SSF53850">
    <property type="entry name" value="Periplasmic binding protein-like II"/>
    <property type="match status" value="1"/>
</dbReference>
<dbReference type="AlphaFoldDB" id="A0A2G6KIL3"/>
<dbReference type="EMBL" id="PDSK01000041">
    <property type="protein sequence ID" value="PIE35497.1"/>
    <property type="molecule type" value="Genomic_DNA"/>
</dbReference>
<dbReference type="Proteomes" id="UP000230821">
    <property type="component" value="Unassembled WGS sequence"/>
</dbReference>
<dbReference type="Pfam" id="PF01547">
    <property type="entry name" value="SBP_bac_1"/>
    <property type="match status" value="1"/>
</dbReference>
<feature type="signal peptide" evidence="2">
    <location>
        <begin position="1"/>
        <end position="26"/>
    </location>
</feature>
<evidence type="ECO:0000313" key="4">
    <source>
        <dbReference type="Proteomes" id="UP000230821"/>
    </source>
</evidence>
<reference evidence="3 4" key="1">
    <citation type="submission" date="2017-10" db="EMBL/GenBank/DDBJ databases">
        <title>Novel microbial diversity and functional potential in the marine mammal oral microbiome.</title>
        <authorList>
            <person name="Dudek N.K."/>
            <person name="Sun C.L."/>
            <person name="Burstein D."/>
            <person name="Kantor R.S."/>
            <person name="Aliaga Goltsman D.S."/>
            <person name="Bik E.M."/>
            <person name="Thomas B.C."/>
            <person name="Banfield J.F."/>
            <person name="Relman D.A."/>
        </authorList>
    </citation>
    <scope>NUCLEOTIDE SEQUENCE [LARGE SCALE GENOMIC DNA]</scope>
    <source>
        <strain evidence="3">DOLJORAL78_47_16</strain>
    </source>
</reference>
<comment type="caution">
    <text evidence="3">The sequence shown here is derived from an EMBL/GenBank/DDBJ whole genome shotgun (WGS) entry which is preliminary data.</text>
</comment>
<sequence>MQGATMKKLYVLIILSCLYGVTAVTADETAPGIRMMYTAQSGYRPDELQILSRMFTELSGIGVEIDHVDYGEQYQRIVQTAAEYDVISLDQLWLMDLIEQELIDPLDGGITPKMRGDLSPRILGNFRYQKKTWAFPFLLNVQMFFYNKKLLKGTLLAPKNTSSSKSTEKKTSTTKSSAPEVGFKNPPKTLEEMVSQMRDLKKAGVVEYPWTDAWQQGEGLVSEYAWLTGAFGGELFDEDGLPVFDQEPGVNALDFMMMLLQEKLANPDILTYDEITAKNLFMEGKAVFTTNWLFQEGFLNENSDESEIAMGMIPASKSAEKKSVSVSSMQGLAITSASQQKEAAWLWIKFLTSPLVQRAYRFEMPIWLSVQTSDDMSILLPSLALKVKQLENAQRRPKLTDYADISNILQQHLFTALKTSLQEQVVALDVLTQAKKEIETLQKKRADQ</sequence>
<feature type="chain" id="PRO_5013936072" description="ABC transporter substrate-binding protein" evidence="2">
    <location>
        <begin position="27"/>
        <end position="448"/>
    </location>
</feature>
<proteinExistence type="predicted"/>
<dbReference type="InterPro" id="IPR006059">
    <property type="entry name" value="SBP"/>
</dbReference>
<protein>
    <recommendedName>
        <fullName evidence="5">ABC transporter substrate-binding protein</fullName>
    </recommendedName>
</protein>
<dbReference type="PANTHER" id="PTHR43649:SF12">
    <property type="entry name" value="DIACETYLCHITOBIOSE BINDING PROTEIN DASA"/>
    <property type="match status" value="1"/>
</dbReference>
<dbReference type="InterPro" id="IPR050490">
    <property type="entry name" value="Bact_solute-bd_prot1"/>
</dbReference>
<organism evidence="3 4">
    <name type="scientific">candidate division KSB3 bacterium</name>
    <dbReference type="NCBI Taxonomy" id="2044937"/>
    <lineage>
        <taxon>Bacteria</taxon>
        <taxon>candidate division KSB3</taxon>
    </lineage>
</organism>
<dbReference type="PANTHER" id="PTHR43649">
    <property type="entry name" value="ARABINOSE-BINDING PROTEIN-RELATED"/>
    <property type="match status" value="1"/>
</dbReference>
<evidence type="ECO:0008006" key="5">
    <source>
        <dbReference type="Google" id="ProtNLM"/>
    </source>
</evidence>
<evidence type="ECO:0000256" key="1">
    <source>
        <dbReference type="SAM" id="MobiDB-lite"/>
    </source>
</evidence>
<dbReference type="Gene3D" id="3.40.190.10">
    <property type="entry name" value="Periplasmic binding protein-like II"/>
    <property type="match status" value="2"/>
</dbReference>
<evidence type="ECO:0000256" key="2">
    <source>
        <dbReference type="SAM" id="SignalP"/>
    </source>
</evidence>
<keyword evidence="2" id="KW-0732">Signal</keyword>
<feature type="region of interest" description="Disordered" evidence="1">
    <location>
        <begin position="158"/>
        <end position="186"/>
    </location>
</feature>
<accession>A0A2G6KIL3</accession>